<dbReference type="GO" id="GO:0005829">
    <property type="term" value="C:cytosol"/>
    <property type="evidence" value="ECO:0007669"/>
    <property type="project" value="TreeGrafter"/>
</dbReference>
<dbReference type="CDD" id="cd06223">
    <property type="entry name" value="PRTases_typeI"/>
    <property type="match status" value="1"/>
</dbReference>
<keyword evidence="4" id="KW-0328">Glycosyltransferase</keyword>
<dbReference type="GO" id="GO:0032264">
    <property type="term" value="P:IMP salvage"/>
    <property type="evidence" value="ECO:0007669"/>
    <property type="project" value="TreeGrafter"/>
</dbReference>
<comment type="catalytic activity">
    <reaction evidence="2">
        <text>IMP + diphosphate = hypoxanthine + 5-phospho-alpha-D-ribose 1-diphosphate</text>
        <dbReference type="Rhea" id="RHEA:17973"/>
        <dbReference type="ChEBI" id="CHEBI:17368"/>
        <dbReference type="ChEBI" id="CHEBI:33019"/>
        <dbReference type="ChEBI" id="CHEBI:58017"/>
        <dbReference type="ChEBI" id="CHEBI:58053"/>
        <dbReference type="EC" id="2.4.2.8"/>
    </reaction>
    <physiologicalReaction direction="right-to-left" evidence="2">
        <dbReference type="Rhea" id="RHEA:17975"/>
    </physiologicalReaction>
</comment>
<dbReference type="Gene3D" id="3.40.50.2020">
    <property type="match status" value="1"/>
</dbReference>
<dbReference type="AlphaFoldDB" id="A0A2U2AIR8"/>
<dbReference type="SUPFAM" id="SSF53271">
    <property type="entry name" value="PRTase-like"/>
    <property type="match status" value="1"/>
</dbReference>
<protein>
    <submittedName>
        <fullName evidence="4">Hypoxanthine-guanine phosphoribosyltransferase</fullName>
    </submittedName>
</protein>
<evidence type="ECO:0000259" key="3">
    <source>
        <dbReference type="Pfam" id="PF00156"/>
    </source>
</evidence>
<dbReference type="GO" id="GO:0004422">
    <property type="term" value="F:hypoxanthine phosphoribosyltransferase activity"/>
    <property type="evidence" value="ECO:0007669"/>
    <property type="project" value="TreeGrafter"/>
</dbReference>
<dbReference type="RefSeq" id="WP_094567641.1">
    <property type="nucleotide sequence ID" value="NZ_BMXZ01000003.1"/>
</dbReference>
<dbReference type="PANTHER" id="PTHR43340">
    <property type="entry name" value="HYPOXANTHINE-GUANINE PHOSPHORIBOSYLTRANSFERASE"/>
    <property type="match status" value="1"/>
</dbReference>
<sequence length="183" mass="20685">MSITFEEAQDIIAKSEEIILASEIQDAYDAMGRAITYDLELSDPLVLVVMNGALIPAGQLLTRLNFPFQIGYLHATRYNGDIEGATLEWKVKPSVDVKDRVVLLIEDIFDEGTTLKEIVSVIENMGAQVVYTAALVNKVHERKPKDFKVNYIGVDVPDRYIFGCGMDYHEYWRNLPGIWALKE</sequence>
<organism evidence="4 5">
    <name type="scientific">Ignatzschineria indica</name>
    <dbReference type="NCBI Taxonomy" id="472583"/>
    <lineage>
        <taxon>Bacteria</taxon>
        <taxon>Pseudomonadati</taxon>
        <taxon>Pseudomonadota</taxon>
        <taxon>Gammaproteobacteria</taxon>
        <taxon>Cardiobacteriales</taxon>
        <taxon>Ignatzschineriaceae</taxon>
        <taxon>Ignatzschineria</taxon>
    </lineage>
</organism>
<keyword evidence="4" id="KW-0808">Transferase</keyword>
<dbReference type="Proteomes" id="UP000244948">
    <property type="component" value="Unassembled WGS sequence"/>
</dbReference>
<dbReference type="GO" id="GO:0000287">
    <property type="term" value="F:magnesium ion binding"/>
    <property type="evidence" value="ECO:0007669"/>
    <property type="project" value="TreeGrafter"/>
</dbReference>
<evidence type="ECO:0000256" key="2">
    <source>
        <dbReference type="ARBA" id="ARBA00049402"/>
    </source>
</evidence>
<dbReference type="EMBL" id="QEWR01000004">
    <property type="protein sequence ID" value="PWD82485.1"/>
    <property type="molecule type" value="Genomic_DNA"/>
</dbReference>
<reference evidence="4 5" key="1">
    <citation type="journal article" date="2018" name="Genome Announc.">
        <title>Ignatzschineria cameli sp. nov., isolated from necrotic foot tissue of dromedaries (Camelus dromedarius) and associated maggots (Wohlfahrtia species) in Dubai.</title>
        <authorList>
            <person name="Tsang C.C."/>
            <person name="Tang J.Y."/>
            <person name="Fong J.Y."/>
            <person name="Kinne J."/>
            <person name="Lee H.H."/>
            <person name="Joseph M."/>
            <person name="Jose S."/>
            <person name="Schuster R.K."/>
            <person name="Tang Y."/>
            <person name="Sivakumar S."/>
            <person name="Chen J.H."/>
            <person name="Teng J.L."/>
            <person name="Lau S.K."/>
            <person name="Wernery U."/>
            <person name="Woo P.C."/>
        </authorList>
    </citation>
    <scope>NUCLEOTIDE SEQUENCE [LARGE SCALE GENOMIC DNA]</scope>
    <source>
        <strain evidence="4 5">KCTC 22643</strain>
    </source>
</reference>
<accession>A0A2U2AIR8</accession>
<evidence type="ECO:0000313" key="5">
    <source>
        <dbReference type="Proteomes" id="UP000244948"/>
    </source>
</evidence>
<feature type="domain" description="Phosphoribosyltransferase" evidence="3">
    <location>
        <begin position="39"/>
        <end position="149"/>
    </location>
</feature>
<name>A0A2U2AIR8_9GAMM</name>
<dbReference type="PANTHER" id="PTHR43340:SF1">
    <property type="entry name" value="HYPOXANTHINE PHOSPHORIBOSYLTRANSFERASE"/>
    <property type="match status" value="1"/>
</dbReference>
<dbReference type="NCBIfam" id="NF006605">
    <property type="entry name" value="PRK09162.1"/>
    <property type="match status" value="1"/>
</dbReference>
<dbReference type="GO" id="GO:0046100">
    <property type="term" value="P:hypoxanthine metabolic process"/>
    <property type="evidence" value="ECO:0007669"/>
    <property type="project" value="TreeGrafter"/>
</dbReference>
<dbReference type="GO" id="GO:0006178">
    <property type="term" value="P:guanine salvage"/>
    <property type="evidence" value="ECO:0007669"/>
    <property type="project" value="TreeGrafter"/>
</dbReference>
<dbReference type="GO" id="GO:0032263">
    <property type="term" value="P:GMP salvage"/>
    <property type="evidence" value="ECO:0007669"/>
    <property type="project" value="TreeGrafter"/>
</dbReference>
<evidence type="ECO:0000313" key="4">
    <source>
        <dbReference type="EMBL" id="PWD82485.1"/>
    </source>
</evidence>
<dbReference type="Pfam" id="PF00156">
    <property type="entry name" value="Pribosyltran"/>
    <property type="match status" value="1"/>
</dbReference>
<comment type="caution">
    <text evidence="4">The sequence shown here is derived from an EMBL/GenBank/DDBJ whole genome shotgun (WGS) entry which is preliminary data.</text>
</comment>
<comment type="catalytic activity">
    <reaction evidence="1">
        <text>GMP + diphosphate = guanine + 5-phospho-alpha-D-ribose 1-diphosphate</text>
        <dbReference type="Rhea" id="RHEA:25424"/>
        <dbReference type="ChEBI" id="CHEBI:16235"/>
        <dbReference type="ChEBI" id="CHEBI:33019"/>
        <dbReference type="ChEBI" id="CHEBI:58017"/>
        <dbReference type="ChEBI" id="CHEBI:58115"/>
        <dbReference type="EC" id="2.4.2.8"/>
    </reaction>
    <physiologicalReaction direction="right-to-left" evidence="1">
        <dbReference type="Rhea" id="RHEA:25426"/>
    </physiologicalReaction>
</comment>
<evidence type="ECO:0000256" key="1">
    <source>
        <dbReference type="ARBA" id="ARBA00048811"/>
    </source>
</evidence>
<keyword evidence="5" id="KW-1185">Reference proteome</keyword>
<dbReference type="InterPro" id="IPR029057">
    <property type="entry name" value="PRTase-like"/>
</dbReference>
<proteinExistence type="predicted"/>
<dbReference type="InterPro" id="IPR000836">
    <property type="entry name" value="PRTase_dom"/>
</dbReference>
<dbReference type="InterPro" id="IPR050408">
    <property type="entry name" value="HGPRT"/>
</dbReference>
<gene>
    <name evidence="4" type="ORF">DC082_07550</name>
</gene>